<dbReference type="InterPro" id="IPR036388">
    <property type="entry name" value="WH-like_DNA-bd_sf"/>
</dbReference>
<evidence type="ECO:0000259" key="4">
    <source>
        <dbReference type="PROSITE" id="PS50949"/>
    </source>
</evidence>
<dbReference type="Gene3D" id="1.10.10.10">
    <property type="entry name" value="Winged helix-like DNA-binding domain superfamily/Winged helix DNA-binding domain"/>
    <property type="match status" value="1"/>
</dbReference>
<keyword evidence="3" id="KW-0804">Transcription</keyword>
<keyword evidence="2" id="KW-0238">DNA-binding</keyword>
<dbReference type="PRINTS" id="PR00035">
    <property type="entry name" value="HTHGNTR"/>
</dbReference>
<name>A0A0W7WJK2_9RHOB</name>
<dbReference type="CDD" id="cd07377">
    <property type="entry name" value="WHTH_GntR"/>
    <property type="match status" value="1"/>
</dbReference>
<dbReference type="GO" id="GO:0003677">
    <property type="term" value="F:DNA binding"/>
    <property type="evidence" value="ECO:0007669"/>
    <property type="project" value="UniProtKB-KW"/>
</dbReference>
<dbReference type="PANTHER" id="PTHR43537">
    <property type="entry name" value="TRANSCRIPTIONAL REGULATOR, GNTR FAMILY"/>
    <property type="match status" value="1"/>
</dbReference>
<dbReference type="SMART" id="SM00895">
    <property type="entry name" value="FCD"/>
    <property type="match status" value="1"/>
</dbReference>
<dbReference type="STRING" id="1685382.AVJ23_10190"/>
<dbReference type="Pfam" id="PF00392">
    <property type="entry name" value="GntR"/>
    <property type="match status" value="1"/>
</dbReference>
<dbReference type="PROSITE" id="PS50949">
    <property type="entry name" value="HTH_GNTR"/>
    <property type="match status" value="1"/>
</dbReference>
<dbReference type="GO" id="GO:0003700">
    <property type="term" value="F:DNA-binding transcription factor activity"/>
    <property type="evidence" value="ECO:0007669"/>
    <property type="project" value="InterPro"/>
</dbReference>
<reference evidence="5 6" key="1">
    <citation type="submission" date="2015-12" db="EMBL/GenBank/DDBJ databases">
        <authorList>
            <person name="Shamseldin A."/>
            <person name="Moawad H."/>
            <person name="Abd El-Rahim W.M."/>
            <person name="Sadowsky M.J."/>
        </authorList>
    </citation>
    <scope>NUCLEOTIDE SEQUENCE [LARGE SCALE GENOMIC DNA]</scope>
    <source>
        <strain evidence="5 6">SJ5A-1</strain>
    </source>
</reference>
<dbReference type="OrthoDB" id="9028214at2"/>
<dbReference type="EMBL" id="LPXO01000005">
    <property type="protein sequence ID" value="KUF10800.1"/>
    <property type="molecule type" value="Genomic_DNA"/>
</dbReference>
<evidence type="ECO:0000313" key="5">
    <source>
        <dbReference type="EMBL" id="KUF10800.1"/>
    </source>
</evidence>
<dbReference type="SUPFAM" id="SSF46785">
    <property type="entry name" value="Winged helix' DNA-binding domain"/>
    <property type="match status" value="1"/>
</dbReference>
<protein>
    <recommendedName>
        <fullName evidence="4">HTH gntR-type domain-containing protein</fullName>
    </recommendedName>
</protein>
<dbReference type="SMART" id="SM00345">
    <property type="entry name" value="HTH_GNTR"/>
    <property type="match status" value="1"/>
</dbReference>
<dbReference type="RefSeq" id="WP_058862085.1">
    <property type="nucleotide sequence ID" value="NZ_LPXO01000005.1"/>
</dbReference>
<evidence type="ECO:0000256" key="1">
    <source>
        <dbReference type="ARBA" id="ARBA00023015"/>
    </source>
</evidence>
<dbReference type="Proteomes" id="UP000054396">
    <property type="component" value="Unassembled WGS sequence"/>
</dbReference>
<dbReference type="InterPro" id="IPR036390">
    <property type="entry name" value="WH_DNA-bd_sf"/>
</dbReference>
<organism evidence="5 6">
    <name type="scientific">Pseudoponticoccus marisrubri</name>
    <dbReference type="NCBI Taxonomy" id="1685382"/>
    <lineage>
        <taxon>Bacteria</taxon>
        <taxon>Pseudomonadati</taxon>
        <taxon>Pseudomonadota</taxon>
        <taxon>Alphaproteobacteria</taxon>
        <taxon>Rhodobacterales</taxon>
        <taxon>Roseobacteraceae</taxon>
        <taxon>Pseudoponticoccus</taxon>
    </lineage>
</organism>
<sequence length="232" mass="25817">MNFLNLPTGSRRYLEIARRLAAEIERGVYAAGERLPPERELAQLLDVSRTTVREALLALEIMQMIDIRVGSGVFVRDEASRGPAPLYEPDAAPPSAVLAARRLIEGETASLAAAHATPEQIALMARTNDELAANIDNVAAFDAADARFHDLIAQAAGNDVLAGFVGTLWRMRESEMWTFWYDQTRHPDNRRRSAEDHRAILRAIERGAPDIARTAMQSHLDVLADRFYTLKL</sequence>
<comment type="caution">
    <text evidence="5">The sequence shown here is derived from an EMBL/GenBank/DDBJ whole genome shotgun (WGS) entry which is preliminary data.</text>
</comment>
<keyword evidence="1" id="KW-0805">Transcription regulation</keyword>
<proteinExistence type="predicted"/>
<feature type="domain" description="HTH gntR-type" evidence="4">
    <location>
        <begin position="10"/>
        <end position="78"/>
    </location>
</feature>
<dbReference type="InterPro" id="IPR000524">
    <property type="entry name" value="Tscrpt_reg_HTH_GntR"/>
</dbReference>
<dbReference type="SUPFAM" id="SSF48008">
    <property type="entry name" value="GntR ligand-binding domain-like"/>
    <property type="match status" value="1"/>
</dbReference>
<gene>
    <name evidence="5" type="ORF">AVJ23_10190</name>
</gene>
<dbReference type="InterPro" id="IPR008920">
    <property type="entry name" value="TF_FadR/GntR_C"/>
</dbReference>
<evidence type="ECO:0000256" key="2">
    <source>
        <dbReference type="ARBA" id="ARBA00023125"/>
    </source>
</evidence>
<evidence type="ECO:0000256" key="3">
    <source>
        <dbReference type="ARBA" id="ARBA00023163"/>
    </source>
</evidence>
<dbReference type="Pfam" id="PF07729">
    <property type="entry name" value="FCD"/>
    <property type="match status" value="1"/>
</dbReference>
<evidence type="ECO:0000313" key="6">
    <source>
        <dbReference type="Proteomes" id="UP000054396"/>
    </source>
</evidence>
<keyword evidence="6" id="KW-1185">Reference proteome</keyword>
<accession>A0A0W7WJK2</accession>
<dbReference type="AlphaFoldDB" id="A0A0W7WJK2"/>
<dbReference type="PANTHER" id="PTHR43537:SF5">
    <property type="entry name" value="UXU OPERON TRANSCRIPTIONAL REGULATOR"/>
    <property type="match status" value="1"/>
</dbReference>
<dbReference type="Gene3D" id="1.20.120.530">
    <property type="entry name" value="GntR ligand-binding domain-like"/>
    <property type="match status" value="1"/>
</dbReference>
<dbReference type="InterPro" id="IPR011711">
    <property type="entry name" value="GntR_C"/>
</dbReference>